<comment type="caution">
    <text evidence="1">The sequence shown here is derived from an EMBL/GenBank/DDBJ whole genome shotgun (WGS) entry which is preliminary data.</text>
</comment>
<dbReference type="EMBL" id="LAZR01024557">
    <property type="protein sequence ID" value="KKL74741.1"/>
    <property type="molecule type" value="Genomic_DNA"/>
</dbReference>
<evidence type="ECO:0000313" key="1">
    <source>
        <dbReference type="EMBL" id="KKL74741.1"/>
    </source>
</evidence>
<reference evidence="1" key="1">
    <citation type="journal article" date="2015" name="Nature">
        <title>Complex archaea that bridge the gap between prokaryotes and eukaryotes.</title>
        <authorList>
            <person name="Spang A."/>
            <person name="Saw J.H."/>
            <person name="Jorgensen S.L."/>
            <person name="Zaremba-Niedzwiedzka K."/>
            <person name="Martijn J."/>
            <person name="Lind A.E."/>
            <person name="van Eijk R."/>
            <person name="Schleper C."/>
            <person name="Guy L."/>
            <person name="Ettema T.J."/>
        </authorList>
    </citation>
    <scope>NUCLEOTIDE SEQUENCE</scope>
</reference>
<proteinExistence type="predicted"/>
<dbReference type="AlphaFoldDB" id="A0A0F9F8B7"/>
<gene>
    <name evidence="1" type="ORF">LCGC14_2061860</name>
</gene>
<organism evidence="1">
    <name type="scientific">marine sediment metagenome</name>
    <dbReference type="NCBI Taxonomy" id="412755"/>
    <lineage>
        <taxon>unclassified sequences</taxon>
        <taxon>metagenomes</taxon>
        <taxon>ecological metagenomes</taxon>
    </lineage>
</organism>
<sequence>MPSVVPDRIEPVVAYRIWRFYPTSHLLHSYGWTSQVWITMVGKEAYHVSYSDTFSPHNIDQCPGSQCSGVKCGIYGLKERIMPYDWAIGEIVGEVYLWGLIVEHELGYRAEYAYPKCLYLDGAKDDTIRMIASNYRIPVTEPPKEEDMFSGINQYQIGVDNAISRDTGVQG</sequence>
<accession>A0A0F9F8B7</accession>
<name>A0A0F9F8B7_9ZZZZ</name>
<protein>
    <submittedName>
        <fullName evidence="1">Uncharacterized protein</fullName>
    </submittedName>
</protein>